<comment type="caution">
    <text evidence="2">The sequence shown here is derived from an EMBL/GenBank/DDBJ whole genome shotgun (WGS) entry which is preliminary data.</text>
</comment>
<evidence type="ECO:0000256" key="1">
    <source>
        <dbReference type="SAM" id="Phobius"/>
    </source>
</evidence>
<sequence>MSFVTNLIALYILLLSYIMPYFSKELNNIGLFALSGSITNWLAIHMLFEKIPFIYGSGVIELRFQDFKKGIKDLVMSQFFNKDDSNKFLNKINKLVISNLELSIDFESLYKKLVEAIITSPAGGIIAMMGGESALEPLKATIINKIKDFIKELSNSNLEINNNTESFILEVDKIISDKIDKLTPIMVKKIIQDIIKRHLGWLVVWGGVFGGVIGLIASIVG</sequence>
<keyword evidence="3" id="KW-1185">Reference proteome</keyword>
<name>A0A429XHF4_9RICK</name>
<keyword evidence="1" id="KW-0472">Membrane</keyword>
<proteinExistence type="predicted"/>
<dbReference type="Proteomes" id="UP000279470">
    <property type="component" value="Unassembled WGS sequence"/>
</dbReference>
<dbReference type="OrthoDB" id="5565224at2"/>
<evidence type="ECO:0000313" key="3">
    <source>
        <dbReference type="Proteomes" id="UP000279470"/>
    </source>
</evidence>
<dbReference type="PANTHER" id="PTHR38568">
    <property type="entry name" value="DUF445 DOMAIN-CONTAINING PROTEIN-RELATED"/>
    <property type="match status" value="1"/>
</dbReference>
<organism evidence="2 3">
    <name type="scientific">Candidatus Aquarickettsia rohweri</name>
    <dbReference type="NCBI Taxonomy" id="2602574"/>
    <lineage>
        <taxon>Bacteria</taxon>
        <taxon>Pseudomonadati</taxon>
        <taxon>Pseudomonadota</taxon>
        <taxon>Alphaproteobacteria</taxon>
        <taxon>Rickettsiales</taxon>
        <taxon>Candidatus Midichloriaceae</taxon>
        <taxon>Candidatus Aquarickettsia</taxon>
    </lineage>
</organism>
<feature type="transmembrane region" description="Helical" evidence="1">
    <location>
        <begin position="199"/>
        <end position="220"/>
    </location>
</feature>
<dbReference type="PANTHER" id="PTHR38568:SF1">
    <property type="entry name" value="DUF445 DOMAIN-CONTAINING PROTEIN"/>
    <property type="match status" value="1"/>
</dbReference>
<dbReference type="AlphaFoldDB" id="A0A429XHF4"/>
<keyword evidence="1" id="KW-0812">Transmembrane</keyword>
<feature type="transmembrane region" description="Helical" evidence="1">
    <location>
        <begin position="7"/>
        <end position="23"/>
    </location>
</feature>
<protein>
    <submittedName>
        <fullName evidence="2">DUF445 family protein</fullName>
    </submittedName>
</protein>
<gene>
    <name evidence="2" type="ORF">EIC27_04480</name>
</gene>
<keyword evidence="1" id="KW-1133">Transmembrane helix</keyword>
<reference evidence="3" key="1">
    <citation type="submission" date="2018-11" db="EMBL/GenBank/DDBJ databases">
        <title>Phylogenetic, genomic, and biogeographic characterization of a novel and ubiquitous marine invertebrate-associated Rickettsiales parasite, Candidatus Marinoinvertebrata rohwerii, gen. nov., sp. nov.</title>
        <authorList>
            <person name="Klinges J.G."/>
            <person name="Rosales S.M."/>
            <person name="Mcminds R."/>
            <person name="Shaver E.C."/>
            <person name="Shantz A."/>
            <person name="Peters E.C."/>
            <person name="Burkepile D.E."/>
            <person name="Silliman B.R."/>
            <person name="Vega Thurber R.L."/>
        </authorList>
    </citation>
    <scope>NUCLEOTIDE SEQUENCE [LARGE SCALE GENOMIC DNA]</scope>
    <source>
        <strain evidence="3">a_cerv_44</strain>
    </source>
</reference>
<accession>A0A429XHF4</accession>
<dbReference type="EMBL" id="RXFM01000057">
    <property type="protein sequence ID" value="RST65092.1"/>
    <property type="molecule type" value="Genomic_DNA"/>
</dbReference>
<evidence type="ECO:0000313" key="2">
    <source>
        <dbReference type="EMBL" id="RST65092.1"/>
    </source>
</evidence>